<dbReference type="GO" id="GO:0030001">
    <property type="term" value="P:metal ion transport"/>
    <property type="evidence" value="ECO:0007669"/>
    <property type="project" value="InterPro"/>
</dbReference>
<keyword evidence="3" id="KW-0479">Metal-binding</keyword>
<dbReference type="PANTHER" id="PTHR42953:SF1">
    <property type="entry name" value="METAL-BINDING PROTEIN HI_0362-RELATED"/>
    <property type="match status" value="1"/>
</dbReference>
<accession>A0A951Q8C2</accession>
<evidence type="ECO:0000256" key="2">
    <source>
        <dbReference type="ARBA" id="ARBA00022448"/>
    </source>
</evidence>
<evidence type="ECO:0000313" key="7">
    <source>
        <dbReference type="Proteomes" id="UP000757435"/>
    </source>
</evidence>
<feature type="compositionally biased region" description="Low complexity" evidence="5">
    <location>
        <begin position="51"/>
        <end position="69"/>
    </location>
</feature>
<sequence>MSKQCRVAPVVQSHTASATPTQGRFWSFATSLLTLFVLLPTLGCGAPQAASSSSVTPTGTSSETGSPSGDDPLQVVAAENFWGSLAAQVGGDKVKVTSLITSPDTDPHDYEPKPTDARLMASARYVILNGAGYDPWGQKLLESNPVGDRKALIIGDLVGKKEGDNPHLWYNPNYVMQVIDQITADFKELDPADAAYYDQERAEFIAVGLKDYLGTIAAIKQKYSGTPVGTTESIFAYLAEPLGLKLLTPAKFMNAVSEGEEPTAIDKSAVDQQLTQKQIKVLVFNAQNATPDTDALTQKAKTAGIPIVPVTETLTPANASFQEWQTAQLKALEAALAEAK</sequence>
<dbReference type="SUPFAM" id="SSF53807">
    <property type="entry name" value="Helical backbone' metal receptor"/>
    <property type="match status" value="1"/>
</dbReference>
<dbReference type="PANTHER" id="PTHR42953">
    <property type="entry name" value="HIGH-AFFINITY ZINC UPTAKE SYSTEM PROTEIN ZNUA-RELATED"/>
    <property type="match status" value="1"/>
</dbReference>
<organism evidence="6 7">
    <name type="scientific">Drouetiella hepatica Uher 2000/2452</name>
    <dbReference type="NCBI Taxonomy" id="904376"/>
    <lineage>
        <taxon>Bacteria</taxon>
        <taxon>Bacillati</taxon>
        <taxon>Cyanobacteriota</taxon>
        <taxon>Cyanophyceae</taxon>
        <taxon>Oculatellales</taxon>
        <taxon>Oculatellaceae</taxon>
        <taxon>Drouetiella</taxon>
    </lineage>
</organism>
<dbReference type="GO" id="GO:0046872">
    <property type="term" value="F:metal ion binding"/>
    <property type="evidence" value="ECO:0007669"/>
    <property type="project" value="UniProtKB-KW"/>
</dbReference>
<dbReference type="Pfam" id="PF01297">
    <property type="entry name" value="ZnuA"/>
    <property type="match status" value="1"/>
</dbReference>
<gene>
    <name evidence="6" type="ORF">KME15_00035</name>
</gene>
<evidence type="ECO:0000313" key="6">
    <source>
        <dbReference type="EMBL" id="MBW4657039.1"/>
    </source>
</evidence>
<comment type="caution">
    <text evidence="6">The sequence shown here is derived from an EMBL/GenBank/DDBJ whole genome shotgun (WGS) entry which is preliminary data.</text>
</comment>
<keyword evidence="4" id="KW-0732">Signal</keyword>
<comment type="subcellular location">
    <subcellularLocation>
        <location evidence="1">Cell envelope</location>
    </subcellularLocation>
</comment>
<name>A0A951Q8C2_9CYAN</name>
<dbReference type="InterPro" id="IPR006127">
    <property type="entry name" value="ZnuA-like"/>
</dbReference>
<feature type="region of interest" description="Disordered" evidence="5">
    <location>
        <begin position="49"/>
        <end position="73"/>
    </location>
</feature>
<keyword evidence="2" id="KW-0813">Transport</keyword>
<dbReference type="GO" id="GO:0030313">
    <property type="term" value="C:cell envelope"/>
    <property type="evidence" value="ECO:0007669"/>
    <property type="project" value="UniProtKB-SubCell"/>
</dbReference>
<reference evidence="6" key="2">
    <citation type="journal article" date="2022" name="Microbiol. Resour. Announc.">
        <title>Metagenome Sequencing to Explore Phylogenomics of Terrestrial Cyanobacteria.</title>
        <authorList>
            <person name="Ward R.D."/>
            <person name="Stajich J.E."/>
            <person name="Johansen J.R."/>
            <person name="Huntemann M."/>
            <person name="Clum A."/>
            <person name="Foster B."/>
            <person name="Foster B."/>
            <person name="Roux S."/>
            <person name="Palaniappan K."/>
            <person name="Varghese N."/>
            <person name="Mukherjee S."/>
            <person name="Reddy T.B.K."/>
            <person name="Daum C."/>
            <person name="Copeland A."/>
            <person name="Chen I.A."/>
            <person name="Ivanova N.N."/>
            <person name="Kyrpides N.C."/>
            <person name="Shapiro N."/>
            <person name="Eloe-Fadrosh E.A."/>
            <person name="Pietrasiak N."/>
        </authorList>
    </citation>
    <scope>NUCLEOTIDE SEQUENCE</scope>
    <source>
        <strain evidence="6">UHER 2000/2452</strain>
    </source>
</reference>
<evidence type="ECO:0000256" key="1">
    <source>
        <dbReference type="ARBA" id="ARBA00004196"/>
    </source>
</evidence>
<evidence type="ECO:0000256" key="4">
    <source>
        <dbReference type="ARBA" id="ARBA00022729"/>
    </source>
</evidence>
<dbReference type="Proteomes" id="UP000757435">
    <property type="component" value="Unassembled WGS sequence"/>
</dbReference>
<dbReference type="AlphaFoldDB" id="A0A951Q8C2"/>
<reference evidence="6" key="1">
    <citation type="submission" date="2021-05" db="EMBL/GenBank/DDBJ databases">
        <authorList>
            <person name="Pietrasiak N."/>
            <person name="Ward R."/>
            <person name="Stajich J.E."/>
            <person name="Kurbessoian T."/>
        </authorList>
    </citation>
    <scope>NUCLEOTIDE SEQUENCE</scope>
    <source>
        <strain evidence="6">UHER 2000/2452</strain>
    </source>
</reference>
<dbReference type="Gene3D" id="3.40.50.1980">
    <property type="entry name" value="Nitrogenase molybdenum iron protein domain"/>
    <property type="match status" value="2"/>
</dbReference>
<evidence type="ECO:0000256" key="5">
    <source>
        <dbReference type="SAM" id="MobiDB-lite"/>
    </source>
</evidence>
<evidence type="ECO:0000256" key="3">
    <source>
        <dbReference type="ARBA" id="ARBA00022723"/>
    </source>
</evidence>
<dbReference type="InterPro" id="IPR050492">
    <property type="entry name" value="Bact_metal-bind_prot9"/>
</dbReference>
<dbReference type="EMBL" id="JAHHHD010000001">
    <property type="protein sequence ID" value="MBW4657039.1"/>
    <property type="molecule type" value="Genomic_DNA"/>
</dbReference>
<protein>
    <submittedName>
        <fullName evidence="6">Zinc ABC transporter substrate-binding protein</fullName>
    </submittedName>
</protein>
<proteinExistence type="predicted"/>